<dbReference type="HAMAP" id="MF_00236">
    <property type="entry name" value="TatA_E"/>
    <property type="match status" value="1"/>
</dbReference>
<name>A0A939LMN0_9CELL</name>
<dbReference type="GO" id="GO:0008320">
    <property type="term" value="F:protein transmembrane transporter activity"/>
    <property type="evidence" value="ECO:0007669"/>
    <property type="project" value="UniProtKB-UniRule"/>
</dbReference>
<comment type="subcellular location">
    <subcellularLocation>
        <location evidence="1 9">Cell membrane</location>
        <topology evidence="1 9">Single-pass membrane protein</topology>
    </subcellularLocation>
</comment>
<dbReference type="PANTHER" id="PTHR42982:SF8">
    <property type="entry name" value="SEC-INDEPENDENT PROTEIN TRANSLOCASE PROTEIN TATA"/>
    <property type="match status" value="1"/>
</dbReference>
<dbReference type="Proteomes" id="UP000664209">
    <property type="component" value="Unassembled WGS sequence"/>
</dbReference>
<evidence type="ECO:0000256" key="1">
    <source>
        <dbReference type="ARBA" id="ARBA00004162"/>
    </source>
</evidence>
<evidence type="ECO:0000256" key="9">
    <source>
        <dbReference type="HAMAP-Rule" id="MF_00236"/>
    </source>
</evidence>
<evidence type="ECO:0000256" key="5">
    <source>
        <dbReference type="ARBA" id="ARBA00022927"/>
    </source>
</evidence>
<proteinExistence type="inferred from homology"/>
<keyword evidence="7 9" id="KW-0811">Translocation</keyword>
<evidence type="ECO:0000256" key="8">
    <source>
        <dbReference type="ARBA" id="ARBA00023136"/>
    </source>
</evidence>
<comment type="caution">
    <text evidence="11">The sequence shown here is derived from an EMBL/GenBank/DDBJ whole genome shotgun (WGS) entry which is preliminary data.</text>
</comment>
<feature type="compositionally biased region" description="Low complexity" evidence="10">
    <location>
        <begin position="69"/>
        <end position="99"/>
    </location>
</feature>
<keyword evidence="5 9" id="KW-0653">Protein transport</keyword>
<dbReference type="NCBIfam" id="NF001854">
    <property type="entry name" value="PRK00575.1"/>
    <property type="match status" value="1"/>
</dbReference>
<evidence type="ECO:0000256" key="4">
    <source>
        <dbReference type="ARBA" id="ARBA00022692"/>
    </source>
</evidence>
<gene>
    <name evidence="9 11" type="primary">tatA</name>
    <name evidence="11" type="ORF">J4G33_01180</name>
</gene>
<reference evidence="11" key="1">
    <citation type="submission" date="2021-03" db="EMBL/GenBank/DDBJ databases">
        <title>Actinotalea soli sp. nov., isolated from soil.</title>
        <authorList>
            <person name="Ping W."/>
            <person name="Zhang J."/>
        </authorList>
    </citation>
    <scope>NUCLEOTIDE SEQUENCE</scope>
    <source>
        <strain evidence="11">BY-33</strain>
    </source>
</reference>
<dbReference type="Pfam" id="PF02416">
    <property type="entry name" value="TatA_B_E"/>
    <property type="match status" value="1"/>
</dbReference>
<sequence length="118" mass="11905">MLANLRGMEWIILLVIVLLLFGARRLPDLARSVGRSMKILRSEVKDIRQDDSVSDPAGSTNPTTPPPAASASGARTAGDPAGGTSAPGAATGAEPTTTGSRSTAGPAGTASDDGDRPH</sequence>
<evidence type="ECO:0000256" key="10">
    <source>
        <dbReference type="SAM" id="MobiDB-lite"/>
    </source>
</evidence>
<comment type="similarity">
    <text evidence="9">Belongs to the TatA/E family.</text>
</comment>
<dbReference type="EMBL" id="JAGEMK010000001">
    <property type="protein sequence ID" value="MBO1750411.1"/>
    <property type="molecule type" value="Genomic_DNA"/>
</dbReference>
<comment type="subunit">
    <text evidence="9">The Tat system comprises two distinct complexes: a TatABC complex, containing multiple copies of TatA, TatB and TatC subunits, and a separate TatA complex, containing only TatA subunits. Substrates initially bind to the TatABC complex, which probably triggers association of the separate TatA complex to form the active translocon.</text>
</comment>
<evidence type="ECO:0000313" key="11">
    <source>
        <dbReference type="EMBL" id="MBO1750411.1"/>
    </source>
</evidence>
<keyword evidence="3 9" id="KW-1003">Cell membrane</keyword>
<keyword evidence="12" id="KW-1185">Reference proteome</keyword>
<dbReference type="InterPro" id="IPR003369">
    <property type="entry name" value="TatA/B/E"/>
</dbReference>
<evidence type="ECO:0000256" key="2">
    <source>
        <dbReference type="ARBA" id="ARBA00022448"/>
    </source>
</evidence>
<dbReference type="GO" id="GO:0043953">
    <property type="term" value="P:protein transport by the Tat complex"/>
    <property type="evidence" value="ECO:0007669"/>
    <property type="project" value="UniProtKB-UniRule"/>
</dbReference>
<comment type="function">
    <text evidence="9">Part of the twin-arginine translocation (Tat) system that transports large folded proteins containing a characteristic twin-arginine motif in their signal peptide across membranes. TatA could form the protein-conducting channel of the Tat system.</text>
</comment>
<keyword evidence="4 9" id="KW-0812">Transmembrane</keyword>
<feature type="region of interest" description="Disordered" evidence="10">
    <location>
        <begin position="32"/>
        <end position="118"/>
    </location>
</feature>
<evidence type="ECO:0000256" key="3">
    <source>
        <dbReference type="ARBA" id="ARBA00022475"/>
    </source>
</evidence>
<keyword evidence="6 9" id="KW-1133">Transmembrane helix</keyword>
<dbReference type="NCBIfam" id="TIGR01411">
    <property type="entry name" value="tatAE"/>
    <property type="match status" value="1"/>
</dbReference>
<accession>A0A939LMN0</accession>
<keyword evidence="2 9" id="KW-0813">Transport</keyword>
<dbReference type="AlphaFoldDB" id="A0A939LMN0"/>
<dbReference type="Gene3D" id="1.20.5.3310">
    <property type="match status" value="1"/>
</dbReference>
<dbReference type="PANTHER" id="PTHR42982">
    <property type="entry name" value="SEC-INDEPENDENT PROTEIN TRANSLOCASE PROTEIN TATA"/>
    <property type="match status" value="1"/>
</dbReference>
<evidence type="ECO:0000313" key="12">
    <source>
        <dbReference type="Proteomes" id="UP000664209"/>
    </source>
</evidence>
<dbReference type="InterPro" id="IPR006312">
    <property type="entry name" value="TatA/E"/>
</dbReference>
<organism evidence="11 12">
    <name type="scientific">Actinotalea soli</name>
    <dbReference type="NCBI Taxonomy" id="2819234"/>
    <lineage>
        <taxon>Bacteria</taxon>
        <taxon>Bacillati</taxon>
        <taxon>Actinomycetota</taxon>
        <taxon>Actinomycetes</taxon>
        <taxon>Micrococcales</taxon>
        <taxon>Cellulomonadaceae</taxon>
        <taxon>Actinotalea</taxon>
    </lineage>
</organism>
<evidence type="ECO:0000256" key="7">
    <source>
        <dbReference type="ARBA" id="ARBA00023010"/>
    </source>
</evidence>
<evidence type="ECO:0000256" key="6">
    <source>
        <dbReference type="ARBA" id="ARBA00022989"/>
    </source>
</evidence>
<dbReference type="GO" id="GO:0033281">
    <property type="term" value="C:TAT protein transport complex"/>
    <property type="evidence" value="ECO:0007669"/>
    <property type="project" value="UniProtKB-UniRule"/>
</dbReference>
<keyword evidence="8 9" id="KW-0472">Membrane</keyword>
<protein>
    <recommendedName>
        <fullName evidence="9">Sec-independent protein translocase protein TatA</fullName>
    </recommendedName>
</protein>
<feature type="compositionally biased region" description="Basic and acidic residues" evidence="10">
    <location>
        <begin position="40"/>
        <end position="51"/>
    </location>
</feature>